<comment type="subcellular location">
    <subcellularLocation>
        <location evidence="1">Cell membrane</location>
        <topology evidence="1">Multi-pass membrane protein</topology>
    </subcellularLocation>
    <subcellularLocation>
        <location evidence="7">Membrane</location>
        <topology evidence="7">Multi-pass membrane protein</topology>
    </subcellularLocation>
</comment>
<evidence type="ECO:0000256" key="6">
    <source>
        <dbReference type="ARBA" id="ARBA00023136"/>
    </source>
</evidence>
<keyword evidence="6 8" id="KW-0472">Membrane</keyword>
<feature type="domain" description="NADH:quinone oxidoreductase/Mrp antiporter transmembrane" evidence="9">
    <location>
        <begin position="124"/>
        <end position="423"/>
    </location>
</feature>
<protein>
    <recommendedName>
        <fullName evidence="9">NADH:quinone oxidoreductase/Mrp antiporter transmembrane domain-containing protein</fullName>
    </recommendedName>
</protein>
<dbReference type="GO" id="GO:0016491">
    <property type="term" value="F:oxidoreductase activity"/>
    <property type="evidence" value="ECO:0007669"/>
    <property type="project" value="UniProtKB-KW"/>
</dbReference>
<proteinExistence type="predicted"/>
<dbReference type="PANTHER" id="PTHR42682:SF5">
    <property type="entry name" value="HYDROGENASE-4 COMPONENT F"/>
    <property type="match status" value="1"/>
</dbReference>
<dbReference type="EMBL" id="JLXW01000011">
    <property type="protein sequence ID" value="KBZ59800.1"/>
    <property type="molecule type" value="Genomic_DNA"/>
</dbReference>
<feature type="transmembrane region" description="Helical" evidence="8">
    <location>
        <begin position="243"/>
        <end position="264"/>
    </location>
</feature>
<keyword evidence="5" id="KW-0560">Oxidoreductase</keyword>
<reference evidence="10 11" key="1">
    <citation type="submission" date="2014-04" db="EMBL/GenBank/DDBJ databases">
        <title>The Genome Sequence of Mycobacterium tuberculosis TKK-01-0051.</title>
        <authorList>
            <consortium name="The Broad Institute Genomics Platform"/>
            <consortium name="The Broad Institute Genome Sequencing Center for Infectious Disease"/>
            <person name="Earl A.M."/>
            <person name="Cohen K."/>
            <person name="Pym A."/>
            <person name="Bishai W."/>
            <person name="Maharaj K."/>
            <person name="Desjardins C."/>
            <person name="Abeel T."/>
            <person name="Young S."/>
            <person name="Zeng Q."/>
            <person name="Gargeya S."/>
            <person name="Abouelleil A."/>
            <person name="Alvarado L."/>
            <person name="Chapman S.B."/>
            <person name="Gainer-Dewar J."/>
            <person name="Goldberg J."/>
            <person name="Griggs A."/>
            <person name="Gujja S."/>
            <person name="Hansen M."/>
            <person name="Howarth C."/>
            <person name="Imamovic A."/>
            <person name="Larimer J."/>
            <person name="Murphy C."/>
            <person name="Naylor J."/>
            <person name="Pearson M."/>
            <person name="Poon T.W."/>
            <person name="Priest M."/>
            <person name="Roberts A."/>
            <person name="Saif S."/>
            <person name="Shea T."/>
            <person name="Sykes S."/>
            <person name="Wortman J."/>
            <person name="Nusbaum C."/>
            <person name="Birren B."/>
        </authorList>
    </citation>
    <scope>NUCLEOTIDE SEQUENCE [LARGE SCALE GENOMIC DNA]</scope>
    <source>
        <strain evidence="10 11">TKK-01-0051</strain>
    </source>
</reference>
<dbReference type="InterPro" id="IPR003918">
    <property type="entry name" value="NADH_UbQ_OxRdtase"/>
</dbReference>
<evidence type="ECO:0000256" key="2">
    <source>
        <dbReference type="ARBA" id="ARBA00022475"/>
    </source>
</evidence>
<keyword evidence="3 7" id="KW-0812">Transmembrane</keyword>
<dbReference type="PATRIC" id="fig|1324261.3.peg.5408"/>
<feature type="transmembrane region" description="Helical" evidence="8">
    <location>
        <begin position="112"/>
        <end position="145"/>
    </location>
</feature>
<dbReference type="InterPro" id="IPR052175">
    <property type="entry name" value="ComplexI-like_HydComp"/>
</dbReference>
<evidence type="ECO:0000256" key="3">
    <source>
        <dbReference type="ARBA" id="ARBA00022692"/>
    </source>
</evidence>
<feature type="transmembrane region" description="Helical" evidence="8">
    <location>
        <begin position="316"/>
        <end position="338"/>
    </location>
</feature>
<comment type="caution">
    <text evidence="10">The sequence shown here is derived from an EMBL/GenBank/DDBJ whole genome shotgun (WGS) entry which is preliminary data.</text>
</comment>
<dbReference type="GO" id="GO:0042773">
    <property type="term" value="P:ATP synthesis coupled electron transport"/>
    <property type="evidence" value="ECO:0007669"/>
    <property type="project" value="InterPro"/>
</dbReference>
<dbReference type="RefSeq" id="WP_044487574.1">
    <property type="nucleotide sequence ID" value="NZ_KK328284.1"/>
</dbReference>
<accession>A0A051TSK4</accession>
<keyword evidence="11" id="KW-1185">Reference proteome</keyword>
<feature type="transmembrane region" description="Helical" evidence="8">
    <location>
        <begin position="409"/>
        <end position="429"/>
    </location>
</feature>
<keyword evidence="4 8" id="KW-1133">Transmembrane helix</keyword>
<evidence type="ECO:0000256" key="4">
    <source>
        <dbReference type="ARBA" id="ARBA00022989"/>
    </source>
</evidence>
<dbReference type="AlphaFoldDB" id="A0A051TSK4"/>
<dbReference type="Proteomes" id="UP000025947">
    <property type="component" value="Unassembled WGS sequence"/>
</dbReference>
<dbReference type="GO" id="GO:0008137">
    <property type="term" value="F:NADH dehydrogenase (ubiquinone) activity"/>
    <property type="evidence" value="ECO:0007669"/>
    <property type="project" value="InterPro"/>
</dbReference>
<sequence length="492" mass="49145">MTGLLLAAILAPIAASLAALIGGWRRATASATVLSAATVFACGVALGCDVGSGTRFALGGLLRVDALSVTMLIVIGTVATLATWAGVGYIGTELARGHTDARGARTYGVLTPAFLAAMVVAVAANNIGVIWVAIEATTVITAFLVGHRRTRTALEATWKYVVICSVGIAIAFLGTVLLYYAAEHAGAPAAAALNLDALTAHAAQLDSGTARLAGGLLLIGYGAKAGLFPFHTWLADAHSQAPAPVSALMSGVLLSVAVSVLIRIKPIIDAATGTAFMRSGLLVTGLATLVIAALMLTVTSDIKRMLAYSSMENMGLIAIAAAAGTTLAIAALLLHVLAHGIGKTVLFLAGGQLQAAHDSTAIADITAVLRRSRILGVSIAAGVIVLLGLPPFAMFASELSIVRALANARLTWVLATGLLGIAIAFAALARNSGRILLGGATGGSELVPEIVVPKTIAAALTLGVAASIALGVTAGPLAGLFTAAAGIVGASP</sequence>
<dbReference type="HOGENOM" id="CLU_007100_10_1_11"/>
<organism evidence="10 11">
    <name type="scientific">Mycobacterium [tuberculosis] TKK-01-0051</name>
    <dbReference type="NCBI Taxonomy" id="1324261"/>
    <lineage>
        <taxon>Bacteria</taxon>
        <taxon>Bacillati</taxon>
        <taxon>Actinomycetota</taxon>
        <taxon>Actinomycetes</taxon>
        <taxon>Mycobacteriales</taxon>
        <taxon>Mycobacteriaceae</taxon>
        <taxon>Mycobacterium</taxon>
        <taxon>Mycobacterium avium complex (MAC)</taxon>
    </lineage>
</organism>
<evidence type="ECO:0000256" key="5">
    <source>
        <dbReference type="ARBA" id="ARBA00023002"/>
    </source>
</evidence>
<dbReference type="PANTHER" id="PTHR42682">
    <property type="entry name" value="HYDROGENASE-4 COMPONENT F"/>
    <property type="match status" value="1"/>
</dbReference>
<gene>
    <name evidence="10" type="ORF">K875_05367</name>
</gene>
<feature type="transmembrane region" description="Helical" evidence="8">
    <location>
        <begin position="374"/>
        <end position="397"/>
    </location>
</feature>
<evidence type="ECO:0000259" key="9">
    <source>
        <dbReference type="Pfam" id="PF00361"/>
    </source>
</evidence>
<evidence type="ECO:0000313" key="11">
    <source>
        <dbReference type="Proteomes" id="UP000025947"/>
    </source>
</evidence>
<feature type="transmembrane region" description="Helical" evidence="8">
    <location>
        <begin position="69"/>
        <end position="92"/>
    </location>
</feature>
<name>A0A051TSK4_9MYCO</name>
<evidence type="ECO:0000313" key="10">
    <source>
        <dbReference type="EMBL" id="KBZ59800.1"/>
    </source>
</evidence>
<dbReference type="InterPro" id="IPR001750">
    <property type="entry name" value="ND/Mrp_TM"/>
</dbReference>
<keyword evidence="2" id="KW-1003">Cell membrane</keyword>
<evidence type="ECO:0000256" key="1">
    <source>
        <dbReference type="ARBA" id="ARBA00004651"/>
    </source>
</evidence>
<evidence type="ECO:0000256" key="8">
    <source>
        <dbReference type="SAM" id="Phobius"/>
    </source>
</evidence>
<dbReference type="PRINTS" id="PR01437">
    <property type="entry name" value="NUOXDRDTASE4"/>
</dbReference>
<feature type="transmembrane region" description="Helical" evidence="8">
    <location>
        <begin position="157"/>
        <end position="182"/>
    </location>
</feature>
<feature type="transmembrane region" description="Helical" evidence="8">
    <location>
        <begin position="28"/>
        <end position="48"/>
    </location>
</feature>
<feature type="transmembrane region" description="Helical" evidence="8">
    <location>
        <begin position="276"/>
        <end position="296"/>
    </location>
</feature>
<dbReference type="GO" id="GO:0005886">
    <property type="term" value="C:plasma membrane"/>
    <property type="evidence" value="ECO:0007669"/>
    <property type="project" value="UniProtKB-SubCell"/>
</dbReference>
<evidence type="ECO:0000256" key="7">
    <source>
        <dbReference type="RuleBase" id="RU000320"/>
    </source>
</evidence>
<dbReference type="Pfam" id="PF00361">
    <property type="entry name" value="Proton_antipo_M"/>
    <property type="match status" value="1"/>
</dbReference>